<evidence type="ECO:0000256" key="1">
    <source>
        <dbReference type="ARBA" id="ARBA00004686"/>
    </source>
</evidence>
<dbReference type="UniPathway" id="UPA00074">
    <property type="reaction ID" value="UER00129"/>
</dbReference>
<reference evidence="8" key="1">
    <citation type="journal article" date="2014" name="Front. Microbiol.">
        <title>High frequency of phylogenetically diverse reductive dehalogenase-homologous genes in deep subseafloor sedimentary metagenomes.</title>
        <authorList>
            <person name="Kawai M."/>
            <person name="Futagami T."/>
            <person name="Toyoda A."/>
            <person name="Takaki Y."/>
            <person name="Nishi S."/>
            <person name="Hori S."/>
            <person name="Arai W."/>
            <person name="Tsubouchi T."/>
            <person name="Morono Y."/>
            <person name="Uchiyama I."/>
            <person name="Ito T."/>
            <person name="Fujiyama A."/>
            <person name="Inagaki F."/>
            <person name="Takami H."/>
        </authorList>
    </citation>
    <scope>NUCLEOTIDE SEQUENCE</scope>
    <source>
        <strain evidence="8">Expedition CK06-06</strain>
    </source>
</reference>
<dbReference type="SUPFAM" id="SSF55326">
    <property type="entry name" value="PurM N-terminal domain-like"/>
    <property type="match status" value="1"/>
</dbReference>
<feature type="non-terminal residue" evidence="8">
    <location>
        <position position="222"/>
    </location>
</feature>
<protein>
    <recommendedName>
        <fullName evidence="2">phosphoribosylformylglycinamidine cyclo-ligase</fullName>
        <ecNumber evidence="2">6.3.3.1</ecNumber>
    </recommendedName>
</protein>
<evidence type="ECO:0000256" key="3">
    <source>
        <dbReference type="ARBA" id="ARBA00022598"/>
    </source>
</evidence>
<dbReference type="PANTHER" id="PTHR10520:SF12">
    <property type="entry name" value="TRIFUNCTIONAL PURINE BIOSYNTHETIC PROTEIN ADENOSINE-3"/>
    <property type="match status" value="1"/>
</dbReference>
<dbReference type="Gene3D" id="3.90.650.10">
    <property type="entry name" value="PurM-like C-terminal domain"/>
    <property type="match status" value="1"/>
</dbReference>
<keyword evidence="5" id="KW-0067">ATP-binding</keyword>
<feature type="domain" description="PurM-like C-terminal" evidence="7">
    <location>
        <begin position="108"/>
        <end position="221"/>
    </location>
</feature>
<dbReference type="InterPro" id="IPR010918">
    <property type="entry name" value="PurM-like_C_dom"/>
</dbReference>
<dbReference type="Gene3D" id="3.30.1330.10">
    <property type="entry name" value="PurM-like, N-terminal domain"/>
    <property type="match status" value="1"/>
</dbReference>
<dbReference type="InterPro" id="IPR004733">
    <property type="entry name" value="PurM_cligase"/>
</dbReference>
<evidence type="ECO:0000256" key="2">
    <source>
        <dbReference type="ARBA" id="ARBA00013047"/>
    </source>
</evidence>
<comment type="caution">
    <text evidence="8">The sequence shown here is derived from an EMBL/GenBank/DDBJ whole genome shotgun (WGS) entry which is preliminary data.</text>
</comment>
<evidence type="ECO:0000256" key="4">
    <source>
        <dbReference type="ARBA" id="ARBA00022741"/>
    </source>
</evidence>
<dbReference type="GO" id="GO:0005524">
    <property type="term" value="F:ATP binding"/>
    <property type="evidence" value="ECO:0007669"/>
    <property type="project" value="UniProtKB-KW"/>
</dbReference>
<feature type="non-terminal residue" evidence="8">
    <location>
        <position position="1"/>
    </location>
</feature>
<dbReference type="Pfam" id="PF00586">
    <property type="entry name" value="AIRS"/>
    <property type="match status" value="1"/>
</dbReference>
<proteinExistence type="predicted"/>
<dbReference type="PANTHER" id="PTHR10520">
    <property type="entry name" value="TRIFUNCTIONAL PURINE BIOSYNTHETIC PROTEIN ADENOSINE-3-RELATED"/>
    <property type="match status" value="1"/>
</dbReference>
<evidence type="ECO:0000256" key="5">
    <source>
        <dbReference type="ARBA" id="ARBA00022840"/>
    </source>
</evidence>
<dbReference type="InterPro" id="IPR016188">
    <property type="entry name" value="PurM-like_N"/>
</dbReference>
<dbReference type="Pfam" id="PF02769">
    <property type="entry name" value="AIRS_C"/>
    <property type="match status" value="1"/>
</dbReference>
<dbReference type="GO" id="GO:0005829">
    <property type="term" value="C:cytosol"/>
    <property type="evidence" value="ECO:0007669"/>
    <property type="project" value="TreeGrafter"/>
</dbReference>
<name>X1KDY9_9ZZZZ</name>
<comment type="pathway">
    <text evidence="1">Purine metabolism; IMP biosynthesis via de novo pathway; 5-amino-1-(5-phospho-D-ribosyl)imidazole from N(2)-formyl-N(1)-(5-phospho-D-ribosyl)glycinamide: step 2/2.</text>
</comment>
<evidence type="ECO:0000259" key="7">
    <source>
        <dbReference type="Pfam" id="PF02769"/>
    </source>
</evidence>
<evidence type="ECO:0000259" key="6">
    <source>
        <dbReference type="Pfam" id="PF00586"/>
    </source>
</evidence>
<keyword evidence="4" id="KW-0547">Nucleotide-binding</keyword>
<gene>
    <name evidence="8" type="ORF">S03H2_63931</name>
</gene>
<feature type="domain" description="PurM-like N-terminal" evidence="6">
    <location>
        <begin position="2"/>
        <end position="98"/>
    </location>
</feature>
<sequence length="222" mass="25043">HVDGIGTKGIFHWEQRSFRNAILDALAMNLNDLAMMRATPYALLDNLFLPEDDNDAILELVKSLSEECKKRNIAITGGETAILNNVQGLEISMNILGFVEKPKPNLLKEGDVLIGIESNGLHSNGFTRVRELFDYKPEFILPTNIYIDTITRLERECDIHGMMHITGGAFTKLKELLPNADAIITNEHSLEPKEIFWELYRKGISDEEMYKTFNCGIGFVLG</sequence>
<dbReference type="EMBL" id="BARU01041471">
    <property type="protein sequence ID" value="GAH88384.1"/>
    <property type="molecule type" value="Genomic_DNA"/>
</dbReference>
<dbReference type="GO" id="GO:0004637">
    <property type="term" value="F:phosphoribosylamine-glycine ligase activity"/>
    <property type="evidence" value="ECO:0007669"/>
    <property type="project" value="TreeGrafter"/>
</dbReference>
<dbReference type="SUPFAM" id="SSF56042">
    <property type="entry name" value="PurM C-terminal domain-like"/>
    <property type="match status" value="1"/>
</dbReference>
<dbReference type="InterPro" id="IPR036676">
    <property type="entry name" value="PurM-like_C_sf"/>
</dbReference>
<dbReference type="GO" id="GO:0046084">
    <property type="term" value="P:adenine biosynthetic process"/>
    <property type="evidence" value="ECO:0007669"/>
    <property type="project" value="TreeGrafter"/>
</dbReference>
<dbReference type="AlphaFoldDB" id="X1KDY9"/>
<dbReference type="InterPro" id="IPR036921">
    <property type="entry name" value="PurM-like_N_sf"/>
</dbReference>
<dbReference type="EC" id="6.3.3.1" evidence="2"/>
<evidence type="ECO:0000313" key="8">
    <source>
        <dbReference type="EMBL" id="GAH88384.1"/>
    </source>
</evidence>
<dbReference type="GO" id="GO:0004641">
    <property type="term" value="F:phosphoribosylformylglycinamidine cyclo-ligase activity"/>
    <property type="evidence" value="ECO:0007669"/>
    <property type="project" value="UniProtKB-EC"/>
</dbReference>
<dbReference type="GO" id="GO:0006189">
    <property type="term" value="P:'de novo' IMP biosynthetic process"/>
    <property type="evidence" value="ECO:0007669"/>
    <property type="project" value="UniProtKB-UniPathway"/>
</dbReference>
<organism evidence="8">
    <name type="scientific">marine sediment metagenome</name>
    <dbReference type="NCBI Taxonomy" id="412755"/>
    <lineage>
        <taxon>unclassified sequences</taxon>
        <taxon>metagenomes</taxon>
        <taxon>ecological metagenomes</taxon>
    </lineage>
</organism>
<accession>X1KDY9</accession>
<keyword evidence="3" id="KW-0436">Ligase</keyword>